<dbReference type="Proteomes" id="UP000184096">
    <property type="component" value="Chromosome I"/>
</dbReference>
<feature type="transmembrane region" description="Helical" evidence="7">
    <location>
        <begin position="224"/>
        <end position="244"/>
    </location>
</feature>
<evidence type="ECO:0000256" key="6">
    <source>
        <dbReference type="ARBA" id="ARBA00023136"/>
    </source>
</evidence>
<feature type="transmembrane region" description="Helical" evidence="7">
    <location>
        <begin position="117"/>
        <end position="142"/>
    </location>
</feature>
<dbReference type="PANTHER" id="PTHR30151">
    <property type="entry name" value="ALKANE SULFONATE ABC TRANSPORTER-RELATED, MEMBRANE SUBUNIT"/>
    <property type="match status" value="1"/>
</dbReference>
<dbReference type="Pfam" id="PF00528">
    <property type="entry name" value="BPD_transp_1"/>
    <property type="match status" value="1"/>
</dbReference>
<feature type="transmembrane region" description="Helical" evidence="7">
    <location>
        <begin position="182"/>
        <end position="204"/>
    </location>
</feature>
<evidence type="ECO:0000256" key="4">
    <source>
        <dbReference type="ARBA" id="ARBA00022692"/>
    </source>
</evidence>
<comment type="subcellular location">
    <subcellularLocation>
        <location evidence="1 7">Cell membrane</location>
        <topology evidence="1 7">Multi-pass membrane protein</topology>
    </subcellularLocation>
</comment>
<evidence type="ECO:0000256" key="3">
    <source>
        <dbReference type="ARBA" id="ARBA00022475"/>
    </source>
</evidence>
<organism evidence="9 10">
    <name type="scientific">Bradyrhizobium erythrophlei</name>
    <dbReference type="NCBI Taxonomy" id="1437360"/>
    <lineage>
        <taxon>Bacteria</taxon>
        <taxon>Pseudomonadati</taxon>
        <taxon>Pseudomonadota</taxon>
        <taxon>Alphaproteobacteria</taxon>
        <taxon>Hyphomicrobiales</taxon>
        <taxon>Nitrobacteraceae</taxon>
        <taxon>Bradyrhizobium</taxon>
    </lineage>
</organism>
<dbReference type="Gene3D" id="1.10.3720.10">
    <property type="entry name" value="MetI-like"/>
    <property type="match status" value="1"/>
</dbReference>
<keyword evidence="4 7" id="KW-0812">Transmembrane</keyword>
<evidence type="ECO:0000313" key="9">
    <source>
        <dbReference type="EMBL" id="SHN78988.1"/>
    </source>
</evidence>
<sequence>METDRASKLSSPLGRVLPLLLIGLIWQAASSLSIVDPAFLPSPARIGAAAYDLLTGREIRDNIFITLWRAGLGLTLGSIAGIWLGLMMARSPVFRAYAAPVVGGTYSLPKSALIPLFILWFGIGTVTTVCAVFLACLLPMVVNTAQGVSSTPRVLVWGAEAFGTQPRAMLWRVYLPHALPDIFAGLRVALGFSFVLAISSEMIASTNGIGKLIFMYGENGAYDYMFAAIACVVVVAFLADRLLLMLTAKSLRWHESSRGSS</sequence>
<evidence type="ECO:0000256" key="7">
    <source>
        <dbReference type="RuleBase" id="RU363032"/>
    </source>
</evidence>
<dbReference type="AlphaFoldDB" id="A0A1M7U7S0"/>
<proteinExistence type="inferred from homology"/>
<keyword evidence="6 7" id="KW-0472">Membrane</keyword>
<evidence type="ECO:0000259" key="8">
    <source>
        <dbReference type="PROSITE" id="PS50928"/>
    </source>
</evidence>
<keyword evidence="3" id="KW-1003">Cell membrane</keyword>
<evidence type="ECO:0000256" key="2">
    <source>
        <dbReference type="ARBA" id="ARBA00022448"/>
    </source>
</evidence>
<keyword evidence="10" id="KW-1185">Reference proteome</keyword>
<dbReference type="CDD" id="cd06261">
    <property type="entry name" value="TM_PBP2"/>
    <property type="match status" value="1"/>
</dbReference>
<evidence type="ECO:0000256" key="5">
    <source>
        <dbReference type="ARBA" id="ARBA00022989"/>
    </source>
</evidence>
<keyword evidence="5 7" id="KW-1133">Transmembrane helix</keyword>
<gene>
    <name evidence="9" type="ORF">SAMN05444170_3867</name>
</gene>
<dbReference type="SUPFAM" id="SSF161098">
    <property type="entry name" value="MetI-like"/>
    <property type="match status" value="1"/>
</dbReference>
<reference evidence="10" key="1">
    <citation type="submission" date="2016-11" db="EMBL/GenBank/DDBJ databases">
        <authorList>
            <person name="Varghese N."/>
            <person name="Submissions S."/>
        </authorList>
    </citation>
    <scope>NUCLEOTIDE SEQUENCE [LARGE SCALE GENOMIC DNA]</scope>
    <source>
        <strain evidence="10">GAS401</strain>
    </source>
</reference>
<dbReference type="InterPro" id="IPR000515">
    <property type="entry name" value="MetI-like"/>
</dbReference>
<accession>A0A1M7U7S0</accession>
<dbReference type="PROSITE" id="PS50928">
    <property type="entry name" value="ABC_TM1"/>
    <property type="match status" value="1"/>
</dbReference>
<feature type="domain" description="ABC transmembrane type-1" evidence="8">
    <location>
        <begin position="63"/>
        <end position="244"/>
    </location>
</feature>
<evidence type="ECO:0000256" key="1">
    <source>
        <dbReference type="ARBA" id="ARBA00004651"/>
    </source>
</evidence>
<name>A0A1M7U7S0_9BRAD</name>
<evidence type="ECO:0000313" key="10">
    <source>
        <dbReference type="Proteomes" id="UP000184096"/>
    </source>
</evidence>
<dbReference type="EMBL" id="LT670849">
    <property type="protein sequence ID" value="SHN78988.1"/>
    <property type="molecule type" value="Genomic_DNA"/>
</dbReference>
<dbReference type="PANTHER" id="PTHR30151:SF0">
    <property type="entry name" value="ABC TRANSPORTER PERMEASE PROTEIN MJ0413-RELATED"/>
    <property type="match status" value="1"/>
</dbReference>
<dbReference type="InterPro" id="IPR035906">
    <property type="entry name" value="MetI-like_sf"/>
</dbReference>
<dbReference type="RefSeq" id="WP_072820108.1">
    <property type="nucleotide sequence ID" value="NZ_LT670849.1"/>
</dbReference>
<keyword evidence="2 7" id="KW-0813">Transport</keyword>
<feature type="transmembrane region" description="Helical" evidence="7">
    <location>
        <begin position="63"/>
        <end position="86"/>
    </location>
</feature>
<dbReference type="GO" id="GO:0055085">
    <property type="term" value="P:transmembrane transport"/>
    <property type="evidence" value="ECO:0007669"/>
    <property type="project" value="InterPro"/>
</dbReference>
<dbReference type="GO" id="GO:0005886">
    <property type="term" value="C:plasma membrane"/>
    <property type="evidence" value="ECO:0007669"/>
    <property type="project" value="UniProtKB-SubCell"/>
</dbReference>
<protein>
    <submittedName>
        <fullName evidence="9">NitT/TauT family transport system permease protein</fullName>
    </submittedName>
</protein>
<comment type="similarity">
    <text evidence="7">Belongs to the binding-protein-dependent transport system permease family.</text>
</comment>